<dbReference type="Proteomes" id="UP000245202">
    <property type="component" value="Unassembled WGS sequence"/>
</dbReference>
<dbReference type="AlphaFoldDB" id="A0A2R5EN30"/>
<dbReference type="SUPFAM" id="SSF51215">
    <property type="entry name" value="Regulatory protein AraC"/>
    <property type="match status" value="1"/>
</dbReference>
<dbReference type="InterPro" id="IPR018062">
    <property type="entry name" value="HTH_AraC-typ_CS"/>
</dbReference>
<dbReference type="SMART" id="SM00342">
    <property type="entry name" value="HTH_ARAC"/>
    <property type="match status" value="1"/>
</dbReference>
<dbReference type="InterPro" id="IPR009057">
    <property type="entry name" value="Homeodomain-like_sf"/>
</dbReference>
<keyword evidence="1" id="KW-0805">Transcription regulation</keyword>
<keyword evidence="3" id="KW-0804">Transcription</keyword>
<name>A0A2R5EN30_9BACL</name>
<dbReference type="SUPFAM" id="SSF46689">
    <property type="entry name" value="Homeodomain-like"/>
    <property type="match status" value="2"/>
</dbReference>
<comment type="caution">
    <text evidence="5">The sequence shown here is derived from an EMBL/GenBank/DDBJ whole genome shotgun (WGS) entry which is preliminary data.</text>
</comment>
<accession>A0A2R5EN30</accession>
<evidence type="ECO:0000313" key="6">
    <source>
        <dbReference type="Proteomes" id="UP000245202"/>
    </source>
</evidence>
<dbReference type="RefSeq" id="WP_108993016.1">
    <property type="nucleotide sequence ID" value="NZ_BDQX01000133.1"/>
</dbReference>
<dbReference type="InterPro" id="IPR037923">
    <property type="entry name" value="HTH-like"/>
</dbReference>
<dbReference type="PROSITE" id="PS00041">
    <property type="entry name" value="HTH_ARAC_FAMILY_1"/>
    <property type="match status" value="1"/>
</dbReference>
<evidence type="ECO:0000256" key="1">
    <source>
        <dbReference type="ARBA" id="ARBA00023015"/>
    </source>
</evidence>
<dbReference type="GO" id="GO:0043565">
    <property type="term" value="F:sequence-specific DNA binding"/>
    <property type="evidence" value="ECO:0007669"/>
    <property type="project" value="InterPro"/>
</dbReference>
<dbReference type="GO" id="GO:0003700">
    <property type="term" value="F:DNA-binding transcription factor activity"/>
    <property type="evidence" value="ECO:0007669"/>
    <property type="project" value="InterPro"/>
</dbReference>
<dbReference type="EMBL" id="BDQX01000133">
    <property type="protein sequence ID" value="GBG08070.1"/>
    <property type="molecule type" value="Genomic_DNA"/>
</dbReference>
<dbReference type="PRINTS" id="PR00032">
    <property type="entry name" value="HTHARAC"/>
</dbReference>
<dbReference type="PANTHER" id="PTHR43280">
    <property type="entry name" value="ARAC-FAMILY TRANSCRIPTIONAL REGULATOR"/>
    <property type="match status" value="1"/>
</dbReference>
<dbReference type="PANTHER" id="PTHR43280:SF2">
    <property type="entry name" value="HTH-TYPE TRANSCRIPTIONAL REGULATOR EXSA"/>
    <property type="match status" value="1"/>
</dbReference>
<organism evidence="5 6">
    <name type="scientific">Paenibacillus agaridevorans</name>
    <dbReference type="NCBI Taxonomy" id="171404"/>
    <lineage>
        <taxon>Bacteria</taxon>
        <taxon>Bacillati</taxon>
        <taxon>Bacillota</taxon>
        <taxon>Bacilli</taxon>
        <taxon>Bacillales</taxon>
        <taxon>Paenibacillaceae</taxon>
        <taxon>Paenibacillus</taxon>
    </lineage>
</organism>
<sequence>MTKAVQYGSSVIYANYFTHTKPHSVKYKDGLNFYLFRLQAEGTCRALVAGKYETIIPGDLLIYSPDQPYELDVQPRTSPASGAIQPVRDYFMTGKGEWLDSWWNNKDLPTKTNIGFDDTVITLWKHLISEKKKVTQHQEEIMDYLLRTLCLTLEQAIQINQRSKGADIAYKLKQYIDNHAHEPLSLEKISASVGLSVSRCSYLFKSAFGGSLFAYCIDVRLNLAEQQVLYSNLALEQVADKTGFQSYAHFCRVFRERYGHPPGEYRRKFGFRFNQYEDLD</sequence>
<protein>
    <submittedName>
        <fullName evidence="5">AraC family transcriptional regulator</fullName>
    </submittedName>
</protein>
<evidence type="ECO:0000256" key="2">
    <source>
        <dbReference type="ARBA" id="ARBA00023125"/>
    </source>
</evidence>
<dbReference type="Gene3D" id="1.10.10.60">
    <property type="entry name" value="Homeodomain-like"/>
    <property type="match status" value="1"/>
</dbReference>
<keyword evidence="2" id="KW-0238">DNA-binding</keyword>
<gene>
    <name evidence="5" type="ORF">PAT3040_02637</name>
</gene>
<dbReference type="PROSITE" id="PS01124">
    <property type="entry name" value="HTH_ARAC_FAMILY_2"/>
    <property type="match status" value="1"/>
</dbReference>
<proteinExistence type="predicted"/>
<evidence type="ECO:0000256" key="3">
    <source>
        <dbReference type="ARBA" id="ARBA00023163"/>
    </source>
</evidence>
<keyword evidence="6" id="KW-1185">Reference proteome</keyword>
<feature type="domain" description="HTH araC/xylS-type" evidence="4">
    <location>
        <begin position="170"/>
        <end position="268"/>
    </location>
</feature>
<evidence type="ECO:0000259" key="4">
    <source>
        <dbReference type="PROSITE" id="PS01124"/>
    </source>
</evidence>
<reference evidence="5 6" key="1">
    <citation type="submission" date="2017-08" db="EMBL/GenBank/DDBJ databases">
        <title>Substantial Increase in Enzyme Production by Combined Drug-Resistance Mutations in Paenibacillus agaridevorans.</title>
        <authorList>
            <person name="Tanaka Y."/>
            <person name="Funane K."/>
            <person name="Hosaka T."/>
            <person name="Shiwa Y."/>
            <person name="Fujita N."/>
            <person name="Miyazaki T."/>
            <person name="Yoshikawa H."/>
            <person name="Murakami K."/>
            <person name="Kasahara K."/>
            <person name="Inaoka T."/>
            <person name="Hiraga Y."/>
            <person name="Ochi K."/>
        </authorList>
    </citation>
    <scope>NUCLEOTIDE SEQUENCE [LARGE SCALE GENOMIC DNA]</scope>
    <source>
        <strain evidence="5 6">T-3040</strain>
    </source>
</reference>
<dbReference type="InterPro" id="IPR020449">
    <property type="entry name" value="Tscrpt_reg_AraC-type_HTH"/>
</dbReference>
<dbReference type="InterPro" id="IPR018060">
    <property type="entry name" value="HTH_AraC"/>
</dbReference>
<dbReference type="Pfam" id="PF12833">
    <property type="entry name" value="HTH_18"/>
    <property type="match status" value="1"/>
</dbReference>
<evidence type="ECO:0000313" key="5">
    <source>
        <dbReference type="EMBL" id="GBG08070.1"/>
    </source>
</evidence>